<dbReference type="EMBL" id="JARJCM010000111">
    <property type="protein sequence ID" value="KAJ7028522.1"/>
    <property type="molecule type" value="Genomic_DNA"/>
</dbReference>
<proteinExistence type="predicted"/>
<evidence type="ECO:0000313" key="2">
    <source>
        <dbReference type="Proteomes" id="UP001218188"/>
    </source>
</evidence>
<sequence>MVFLLYCSWNNVNKFKSTLVRYNGSRLAVAAIPATHSPPRILHLTSMSTSATEAPRPDYILVRVNGPSAAFIEEEAARVNAEYHIISESERQELHQLYEEKIALGENEAEVRTLITDQIRCMHDIYVQAREIMVSAAILVDEACAHEGHKAYAAEKGIDIPLDIDLDNIHHGDSEKDHALESS</sequence>
<dbReference type="AlphaFoldDB" id="A0AAD6WX67"/>
<comment type="caution">
    <text evidence="1">The sequence shown here is derived from an EMBL/GenBank/DDBJ whole genome shotgun (WGS) entry which is preliminary data.</text>
</comment>
<keyword evidence="2" id="KW-1185">Reference proteome</keyword>
<name>A0AAD6WX67_9AGAR</name>
<gene>
    <name evidence="1" type="ORF">C8F04DRAFT_1265849</name>
</gene>
<protein>
    <submittedName>
        <fullName evidence="1">Uncharacterized protein</fullName>
    </submittedName>
</protein>
<organism evidence="1 2">
    <name type="scientific">Mycena alexandri</name>
    <dbReference type="NCBI Taxonomy" id="1745969"/>
    <lineage>
        <taxon>Eukaryota</taxon>
        <taxon>Fungi</taxon>
        <taxon>Dikarya</taxon>
        <taxon>Basidiomycota</taxon>
        <taxon>Agaricomycotina</taxon>
        <taxon>Agaricomycetes</taxon>
        <taxon>Agaricomycetidae</taxon>
        <taxon>Agaricales</taxon>
        <taxon>Marasmiineae</taxon>
        <taxon>Mycenaceae</taxon>
        <taxon>Mycena</taxon>
    </lineage>
</organism>
<dbReference type="Proteomes" id="UP001218188">
    <property type="component" value="Unassembled WGS sequence"/>
</dbReference>
<accession>A0AAD6WX67</accession>
<reference evidence="1" key="1">
    <citation type="submission" date="2023-03" db="EMBL/GenBank/DDBJ databases">
        <title>Massive genome expansion in bonnet fungi (Mycena s.s.) driven by repeated elements and novel gene families across ecological guilds.</title>
        <authorList>
            <consortium name="Lawrence Berkeley National Laboratory"/>
            <person name="Harder C.B."/>
            <person name="Miyauchi S."/>
            <person name="Viragh M."/>
            <person name="Kuo A."/>
            <person name="Thoen E."/>
            <person name="Andreopoulos B."/>
            <person name="Lu D."/>
            <person name="Skrede I."/>
            <person name="Drula E."/>
            <person name="Henrissat B."/>
            <person name="Morin E."/>
            <person name="Kohler A."/>
            <person name="Barry K."/>
            <person name="LaButti K."/>
            <person name="Morin E."/>
            <person name="Salamov A."/>
            <person name="Lipzen A."/>
            <person name="Mereny Z."/>
            <person name="Hegedus B."/>
            <person name="Baldrian P."/>
            <person name="Stursova M."/>
            <person name="Weitz H."/>
            <person name="Taylor A."/>
            <person name="Grigoriev I.V."/>
            <person name="Nagy L.G."/>
            <person name="Martin F."/>
            <person name="Kauserud H."/>
        </authorList>
    </citation>
    <scope>NUCLEOTIDE SEQUENCE</scope>
    <source>
        <strain evidence="1">CBHHK200</strain>
    </source>
</reference>
<evidence type="ECO:0000313" key="1">
    <source>
        <dbReference type="EMBL" id="KAJ7028522.1"/>
    </source>
</evidence>